<sequence>MSMMSSGKVGYLIALEGIKFYIVIPACSSIIIQYPLQSIGVEGGIRVKHKFIDGHNDTLMKCEKGVGSFFKGTNEGHIDWPRGKKAGFAAGFFAVFCPNPDSDPLPVAYSTKKGYEKPLPRPLDFSYAYRYTNKVMARFFQLEKESDGRFLVAKTIKDLERSIQDDDVMAGILHMEGAEGIDENLDALSVYYEAGLRSLGPVWSRANTFGEGVPYRFPSSPDTGPGLTENGKRLVKECNKLGIMIDLSHLNEKGFWDVAEISDHPLVATHSNAHAICPVTRNLTDKQIDAIGASNGLIGVTYSINPNMVTSDGKNNEAAKITDITEHIHYIVDRIGIDHVALGSDFDGTRVPTMLKDVTGVPKLFHQLKKEGWSDEDIEKLACKNWLRVLSEIWKD</sequence>
<dbReference type="GO" id="GO:0070573">
    <property type="term" value="F:metallodipeptidase activity"/>
    <property type="evidence" value="ECO:0007669"/>
    <property type="project" value="InterPro"/>
</dbReference>
<evidence type="ECO:0000313" key="2">
    <source>
        <dbReference type="Proteomes" id="UP000183557"/>
    </source>
</evidence>
<reference evidence="2" key="1">
    <citation type="submission" date="2016-10" db="EMBL/GenBank/DDBJ databases">
        <authorList>
            <person name="Varghese N."/>
            <person name="Submissions S."/>
        </authorList>
    </citation>
    <scope>NUCLEOTIDE SEQUENCE [LARGE SCALE GENOMIC DNA]</scope>
    <source>
        <strain evidence="2">CGMCC 1.3704</strain>
    </source>
</reference>
<accession>A0A1I3W5D9</accession>
<dbReference type="SUPFAM" id="SSF51556">
    <property type="entry name" value="Metallo-dependent hydrolases"/>
    <property type="match status" value="1"/>
</dbReference>
<proteinExistence type="predicted"/>
<dbReference type="CDD" id="cd01301">
    <property type="entry name" value="rDP_like"/>
    <property type="match status" value="1"/>
</dbReference>
<dbReference type="EMBL" id="FOSB01000006">
    <property type="protein sequence ID" value="SFK02509.1"/>
    <property type="molecule type" value="Genomic_DNA"/>
</dbReference>
<evidence type="ECO:0000313" key="1">
    <source>
        <dbReference type="EMBL" id="SFK02509.1"/>
    </source>
</evidence>
<dbReference type="InterPro" id="IPR032466">
    <property type="entry name" value="Metal_Hydrolase"/>
</dbReference>
<dbReference type="Proteomes" id="UP000183557">
    <property type="component" value="Unassembled WGS sequence"/>
</dbReference>
<organism evidence="1 2">
    <name type="scientific">Halobacillus dabanensis</name>
    <dbReference type="NCBI Taxonomy" id="240302"/>
    <lineage>
        <taxon>Bacteria</taxon>
        <taxon>Bacillati</taxon>
        <taxon>Bacillota</taxon>
        <taxon>Bacilli</taxon>
        <taxon>Bacillales</taxon>
        <taxon>Bacillaceae</taxon>
        <taxon>Halobacillus</taxon>
    </lineage>
</organism>
<dbReference type="Pfam" id="PF01244">
    <property type="entry name" value="Peptidase_M19"/>
    <property type="match status" value="1"/>
</dbReference>
<dbReference type="InterPro" id="IPR000180">
    <property type="entry name" value="Dipep_AS"/>
</dbReference>
<dbReference type="AlphaFoldDB" id="A0A1I3W5D9"/>
<dbReference type="STRING" id="240302.BN982_01713"/>
<dbReference type="PANTHER" id="PTHR10443:SF12">
    <property type="entry name" value="DIPEPTIDASE"/>
    <property type="match status" value="1"/>
</dbReference>
<dbReference type="Gene3D" id="3.20.20.140">
    <property type="entry name" value="Metal-dependent hydrolases"/>
    <property type="match status" value="1"/>
</dbReference>
<dbReference type="InterPro" id="IPR008257">
    <property type="entry name" value="Pept_M19"/>
</dbReference>
<gene>
    <name evidence="1" type="ORF">SAMN04487936_106191</name>
</gene>
<name>A0A1I3W5D9_HALDA</name>
<protein>
    <submittedName>
        <fullName evidence="1">Membrane dipeptidase</fullName>
    </submittedName>
</protein>
<dbReference type="PROSITE" id="PS51365">
    <property type="entry name" value="RENAL_DIPEPTIDASE_2"/>
    <property type="match status" value="1"/>
</dbReference>
<keyword evidence="2" id="KW-1185">Reference proteome</keyword>
<dbReference type="PANTHER" id="PTHR10443">
    <property type="entry name" value="MICROSOMAL DIPEPTIDASE"/>
    <property type="match status" value="1"/>
</dbReference>
<dbReference type="GO" id="GO:0006508">
    <property type="term" value="P:proteolysis"/>
    <property type="evidence" value="ECO:0007669"/>
    <property type="project" value="InterPro"/>
</dbReference>
<dbReference type="PROSITE" id="PS00869">
    <property type="entry name" value="RENAL_DIPEPTIDASE_1"/>
    <property type="match status" value="1"/>
</dbReference>